<dbReference type="SMART" id="SM00478">
    <property type="entry name" value="ENDO3c"/>
    <property type="match status" value="1"/>
</dbReference>
<dbReference type="GO" id="GO:0005737">
    <property type="term" value="C:cytoplasm"/>
    <property type="evidence" value="ECO:0007669"/>
    <property type="project" value="TreeGrafter"/>
</dbReference>
<keyword evidence="3" id="KW-0227">DNA damage</keyword>
<comment type="caution">
    <text evidence="6">The sequence shown here is derived from an EMBL/GenBank/DDBJ whole genome shotgun (WGS) entry which is preliminary data.</text>
</comment>
<feature type="domain" description="HhH-GPD" evidence="5">
    <location>
        <begin position="50"/>
        <end position="206"/>
    </location>
</feature>
<keyword evidence="7" id="KW-1185">Reference proteome</keyword>
<accession>A0A7W6PS29</accession>
<dbReference type="GO" id="GO:0032993">
    <property type="term" value="C:protein-DNA complex"/>
    <property type="evidence" value="ECO:0007669"/>
    <property type="project" value="TreeGrafter"/>
</dbReference>
<evidence type="ECO:0000256" key="1">
    <source>
        <dbReference type="ARBA" id="ARBA00000086"/>
    </source>
</evidence>
<proteinExistence type="predicted"/>
<evidence type="ECO:0000313" key="6">
    <source>
        <dbReference type="EMBL" id="MBB4144569.1"/>
    </source>
</evidence>
<evidence type="ECO:0000256" key="3">
    <source>
        <dbReference type="ARBA" id="ARBA00022763"/>
    </source>
</evidence>
<evidence type="ECO:0000259" key="5">
    <source>
        <dbReference type="SMART" id="SM00478"/>
    </source>
</evidence>
<dbReference type="PANTHER" id="PTHR43003:SF13">
    <property type="entry name" value="DNA-3-METHYLADENINE GLYCOSYLASE 2"/>
    <property type="match status" value="1"/>
</dbReference>
<dbReference type="InterPro" id="IPR003265">
    <property type="entry name" value="HhH-GPD_domain"/>
</dbReference>
<dbReference type="RefSeq" id="WP_062556016.1">
    <property type="nucleotide sequence ID" value="NZ_CP049250.1"/>
</dbReference>
<evidence type="ECO:0000313" key="7">
    <source>
        <dbReference type="Proteomes" id="UP000519897"/>
    </source>
</evidence>
<dbReference type="AlphaFoldDB" id="A0A7W6PS29"/>
<dbReference type="Gene3D" id="1.10.1670.40">
    <property type="match status" value="1"/>
</dbReference>
<dbReference type="SUPFAM" id="SSF48150">
    <property type="entry name" value="DNA-glycosylase"/>
    <property type="match status" value="1"/>
</dbReference>
<comment type="catalytic activity">
    <reaction evidence="1">
        <text>Hydrolysis of alkylated DNA, releasing 3-methyladenine, 3-methylguanine, 7-methylguanine and 7-methyladenine.</text>
        <dbReference type="EC" id="3.2.2.21"/>
    </reaction>
</comment>
<dbReference type="EC" id="3.2.2.21" evidence="2"/>
<reference evidence="6 7" key="1">
    <citation type="submission" date="2020-08" db="EMBL/GenBank/DDBJ databases">
        <title>Genomic Encyclopedia of Type Strains, Phase IV (KMG-IV): sequencing the most valuable type-strain genomes for metagenomic binning, comparative biology and taxonomic classification.</title>
        <authorList>
            <person name="Goeker M."/>
        </authorList>
    </citation>
    <scope>NUCLEOTIDE SEQUENCE [LARGE SCALE GENOMIC DNA]</scope>
    <source>
        <strain evidence="6 7">DSM 29514</strain>
    </source>
</reference>
<gene>
    <name evidence="6" type="ORF">GGQ72_003126</name>
</gene>
<dbReference type="EMBL" id="JACIEC010000004">
    <property type="protein sequence ID" value="MBB4144569.1"/>
    <property type="molecule type" value="Genomic_DNA"/>
</dbReference>
<dbReference type="CDD" id="cd00056">
    <property type="entry name" value="ENDO3c"/>
    <property type="match status" value="1"/>
</dbReference>
<dbReference type="InterPro" id="IPR051912">
    <property type="entry name" value="Alkylbase_DNA_Glycosylase/TA"/>
</dbReference>
<keyword evidence="4" id="KW-0234">DNA repair</keyword>
<dbReference type="GO" id="GO:0008725">
    <property type="term" value="F:DNA-3-methyladenine glycosylase activity"/>
    <property type="evidence" value="ECO:0007669"/>
    <property type="project" value="TreeGrafter"/>
</dbReference>
<dbReference type="PANTHER" id="PTHR43003">
    <property type="entry name" value="DNA-3-METHYLADENINE GLYCOSYLASE"/>
    <property type="match status" value="1"/>
</dbReference>
<evidence type="ECO:0000256" key="4">
    <source>
        <dbReference type="ARBA" id="ARBA00023204"/>
    </source>
</evidence>
<dbReference type="InterPro" id="IPR011257">
    <property type="entry name" value="DNA_glycosylase"/>
</dbReference>
<keyword evidence="6" id="KW-0326">Glycosidase</keyword>
<dbReference type="GO" id="GO:0006285">
    <property type="term" value="P:base-excision repair, AP site formation"/>
    <property type="evidence" value="ECO:0007669"/>
    <property type="project" value="TreeGrafter"/>
</dbReference>
<organism evidence="6 7">
    <name type="scientific">Rhizobium rhizoryzae</name>
    <dbReference type="NCBI Taxonomy" id="451876"/>
    <lineage>
        <taxon>Bacteria</taxon>
        <taxon>Pseudomonadati</taxon>
        <taxon>Pseudomonadota</taxon>
        <taxon>Alphaproteobacteria</taxon>
        <taxon>Hyphomicrobiales</taxon>
        <taxon>Rhizobiaceae</taxon>
        <taxon>Rhizobium/Agrobacterium group</taxon>
        <taxon>Rhizobium</taxon>
    </lineage>
</organism>
<name>A0A7W6PS29_9HYPH</name>
<protein>
    <recommendedName>
        <fullName evidence="2">DNA-3-methyladenine glycosylase II</fullName>
        <ecNumber evidence="2">3.2.2.21</ecNumber>
    </recommendedName>
</protein>
<dbReference type="Proteomes" id="UP000519897">
    <property type="component" value="Unassembled WGS sequence"/>
</dbReference>
<dbReference type="GO" id="GO:0032131">
    <property type="term" value="F:alkylated DNA binding"/>
    <property type="evidence" value="ECO:0007669"/>
    <property type="project" value="TreeGrafter"/>
</dbReference>
<evidence type="ECO:0000256" key="2">
    <source>
        <dbReference type="ARBA" id="ARBA00012000"/>
    </source>
</evidence>
<dbReference type="GO" id="GO:0006307">
    <property type="term" value="P:DNA alkylation repair"/>
    <property type="evidence" value="ECO:0007669"/>
    <property type="project" value="TreeGrafter"/>
</dbReference>
<dbReference type="GO" id="GO:0043916">
    <property type="term" value="F:DNA-7-methylguanine glycosylase activity"/>
    <property type="evidence" value="ECO:0007669"/>
    <property type="project" value="TreeGrafter"/>
</dbReference>
<dbReference type="Gene3D" id="1.10.340.30">
    <property type="entry name" value="Hypothetical protein, domain 2"/>
    <property type="match status" value="1"/>
</dbReference>
<dbReference type="Pfam" id="PF00730">
    <property type="entry name" value="HhH-GPD"/>
    <property type="match status" value="1"/>
</dbReference>
<sequence>MNLIRNEADIDEGLARLVEIDPLLAPVIAAAGPVPLRLHEPGFEGLAYIIVSQMISKTAANAIWARMVDKGAHSATGYLACSPELVASFGLSRAKASTLEGAARAIINGDLDLDGLTGLSAAEAIGKLTALKGIGRWTAEVYLMFCLGERDVFPAGDVALRAAVGHALGNALGHEVRPSIAEVESIATRWKPYRAVAALLFWAYYATCMGRNAIPIN</sequence>
<keyword evidence="6" id="KW-0378">Hydrolase</keyword>